<sequence length="155" mass="17039">MTETSASQQNYCKAINAHMVPIIPLTTDSVRLERPVILAKPDRCVQRVVVGGPDIQAENHNRGQQQSLRYHDVRDIRLADGGSACRAKDKHQRVAEEKSDHRNQYGAFGMTPKRTKSAVSVPALINDPTTSASALEKSSGVCGTIVFKCSSRPRR</sequence>
<protein>
    <submittedName>
        <fullName evidence="1">Uncharacterized protein</fullName>
    </submittedName>
</protein>
<organism evidence="1 2">
    <name type="scientific">Salmonella enterica subsp. arizonae</name>
    <dbReference type="NCBI Taxonomy" id="59203"/>
    <lineage>
        <taxon>Bacteria</taxon>
        <taxon>Pseudomonadati</taxon>
        <taxon>Pseudomonadota</taxon>
        <taxon>Gammaproteobacteria</taxon>
        <taxon>Enterobacterales</taxon>
        <taxon>Enterobacteriaceae</taxon>
        <taxon>Salmonella</taxon>
    </lineage>
</organism>
<dbReference type="AlphaFoldDB" id="A0A2X4W8Y5"/>
<proteinExistence type="predicted"/>
<evidence type="ECO:0000313" key="1">
    <source>
        <dbReference type="EMBL" id="SQI20044.1"/>
    </source>
</evidence>
<dbReference type="EMBL" id="LS483466">
    <property type="protein sequence ID" value="SQI20044.1"/>
    <property type="molecule type" value="Genomic_DNA"/>
</dbReference>
<gene>
    <name evidence="1" type="ORF">NCTC7307_00600</name>
</gene>
<accession>A0A2X4W8Y5</accession>
<evidence type="ECO:0000313" key="2">
    <source>
        <dbReference type="Proteomes" id="UP000248731"/>
    </source>
</evidence>
<dbReference type="Proteomes" id="UP000248731">
    <property type="component" value="Chromosome 1"/>
</dbReference>
<keyword evidence="2" id="KW-1185">Reference proteome</keyword>
<name>A0A2X4W8Y5_SALER</name>
<reference evidence="1 2" key="1">
    <citation type="submission" date="2018-06" db="EMBL/GenBank/DDBJ databases">
        <authorList>
            <consortium name="Pathogen Informatics"/>
            <person name="Doyle S."/>
        </authorList>
    </citation>
    <scope>NUCLEOTIDE SEQUENCE [LARGE SCALE GENOMIC DNA]</scope>
    <source>
        <strain evidence="1 2">NCTC7307</strain>
    </source>
</reference>